<keyword evidence="3" id="KW-1185">Reference proteome</keyword>
<dbReference type="AlphaFoldDB" id="A0A918RP80"/>
<feature type="transmembrane region" description="Helical" evidence="1">
    <location>
        <begin position="159"/>
        <end position="176"/>
    </location>
</feature>
<keyword evidence="1" id="KW-1133">Transmembrane helix</keyword>
<dbReference type="InterPro" id="IPR053170">
    <property type="entry name" value="Transcription_regulator"/>
</dbReference>
<dbReference type="RefSeq" id="WP_189399788.1">
    <property type="nucleotide sequence ID" value="NZ_BMXA01000002.1"/>
</dbReference>
<name>A0A918RP80_9GAMM</name>
<feature type="transmembrane region" description="Helical" evidence="1">
    <location>
        <begin position="128"/>
        <end position="152"/>
    </location>
</feature>
<feature type="transmembrane region" description="Helical" evidence="1">
    <location>
        <begin position="63"/>
        <end position="82"/>
    </location>
</feature>
<evidence type="ECO:0000313" key="3">
    <source>
        <dbReference type="Proteomes" id="UP000614811"/>
    </source>
</evidence>
<dbReference type="Pfam" id="PF04307">
    <property type="entry name" value="YdjM"/>
    <property type="match status" value="1"/>
</dbReference>
<sequence>MDPLTQGVVGITASQLVAKRSQKMIAAGLGFCSGMAADLDVLIKSDTDPLLFLEYHRHFTHALVFIPVGALICALIFAGVFRHWRRRSELSFGAIYRFCFAGYATHAVLDACTTYGTQLFWPFSDARIAWNSVSVVDPLFTLPLLTIILVAVLRRSHHAALFAMVYALGYLGVGAVQEHRALDAARALAASRGHAPVQLGVKPSFGNLIVWKSVYRHGDSYYVDAVRVLAKPEVYVGVSAPRLDLNQHFPWLERESQQALDVARFAWFSNQHLGIDPQNPNRIIDIRYSLIPNQITGMWGITLDQNATTASHVAWSNSRPAGDAARQRLRELWQMIRGDGAQPLDSIIRNRTS</sequence>
<evidence type="ECO:0000256" key="1">
    <source>
        <dbReference type="SAM" id="Phobius"/>
    </source>
</evidence>
<dbReference type="PANTHER" id="PTHR40031">
    <property type="entry name" value="HYPOTHETICAL MEMBRANE SPANNING PROTEIN"/>
    <property type="match status" value="1"/>
</dbReference>
<reference evidence="2" key="1">
    <citation type="journal article" date="2014" name="Int. J. Syst. Evol. Microbiol.">
        <title>Complete genome sequence of Corynebacterium casei LMG S-19264T (=DSM 44701T), isolated from a smear-ripened cheese.</title>
        <authorList>
            <consortium name="US DOE Joint Genome Institute (JGI-PGF)"/>
            <person name="Walter F."/>
            <person name="Albersmeier A."/>
            <person name="Kalinowski J."/>
            <person name="Ruckert C."/>
        </authorList>
    </citation>
    <scope>NUCLEOTIDE SEQUENCE</scope>
    <source>
        <strain evidence="2">KCTC 12711</strain>
    </source>
</reference>
<dbReference type="EMBL" id="BMXA01000002">
    <property type="protein sequence ID" value="GHA07624.1"/>
    <property type="molecule type" value="Genomic_DNA"/>
</dbReference>
<evidence type="ECO:0008006" key="4">
    <source>
        <dbReference type="Google" id="ProtNLM"/>
    </source>
</evidence>
<gene>
    <name evidence="2" type="ORF">GCM10008090_16810</name>
</gene>
<feature type="transmembrane region" description="Helical" evidence="1">
    <location>
        <begin position="94"/>
        <end position="116"/>
    </location>
</feature>
<accession>A0A918RP80</accession>
<dbReference type="InterPro" id="IPR007404">
    <property type="entry name" value="YdjM-like"/>
</dbReference>
<reference evidence="2" key="2">
    <citation type="submission" date="2020-09" db="EMBL/GenBank/DDBJ databases">
        <authorList>
            <person name="Sun Q."/>
            <person name="Kim S."/>
        </authorList>
    </citation>
    <scope>NUCLEOTIDE SEQUENCE</scope>
    <source>
        <strain evidence="2">KCTC 12711</strain>
    </source>
</reference>
<evidence type="ECO:0000313" key="2">
    <source>
        <dbReference type="EMBL" id="GHA07624.1"/>
    </source>
</evidence>
<comment type="caution">
    <text evidence="2">The sequence shown here is derived from an EMBL/GenBank/DDBJ whole genome shotgun (WGS) entry which is preliminary data.</text>
</comment>
<proteinExistence type="predicted"/>
<keyword evidence="1" id="KW-0472">Membrane</keyword>
<organism evidence="2 3">
    <name type="scientific">Arenicella chitinivorans</name>
    <dbReference type="NCBI Taxonomy" id="1329800"/>
    <lineage>
        <taxon>Bacteria</taxon>
        <taxon>Pseudomonadati</taxon>
        <taxon>Pseudomonadota</taxon>
        <taxon>Gammaproteobacteria</taxon>
        <taxon>Arenicellales</taxon>
        <taxon>Arenicellaceae</taxon>
        <taxon>Arenicella</taxon>
    </lineage>
</organism>
<keyword evidence="1" id="KW-0812">Transmembrane</keyword>
<dbReference type="PANTHER" id="PTHR40031:SF1">
    <property type="entry name" value="MEMBRANE-BOUND METAL-DEPENDENT HYDROLASE"/>
    <property type="match status" value="1"/>
</dbReference>
<protein>
    <recommendedName>
        <fullName evidence="4">Metal-dependent hydrolase</fullName>
    </recommendedName>
</protein>
<dbReference type="Proteomes" id="UP000614811">
    <property type="component" value="Unassembled WGS sequence"/>
</dbReference>